<feature type="region of interest" description="Disordered" evidence="1">
    <location>
        <begin position="1"/>
        <end position="30"/>
    </location>
</feature>
<comment type="caution">
    <text evidence="2">The sequence shown here is derived from an EMBL/GenBank/DDBJ whole genome shotgun (WGS) entry which is preliminary data.</text>
</comment>
<dbReference type="AlphaFoldDB" id="A0A401Q1I2"/>
<reference evidence="2 3" key="1">
    <citation type="journal article" date="2018" name="Nat. Ecol. Evol.">
        <title>Shark genomes provide insights into elasmobranch evolution and the origin of vertebrates.</title>
        <authorList>
            <person name="Hara Y"/>
            <person name="Yamaguchi K"/>
            <person name="Onimaru K"/>
            <person name="Kadota M"/>
            <person name="Koyanagi M"/>
            <person name="Keeley SD"/>
            <person name="Tatsumi K"/>
            <person name="Tanaka K"/>
            <person name="Motone F"/>
            <person name="Kageyama Y"/>
            <person name="Nozu R"/>
            <person name="Adachi N"/>
            <person name="Nishimura O"/>
            <person name="Nakagawa R"/>
            <person name="Tanegashima C"/>
            <person name="Kiyatake I"/>
            <person name="Matsumoto R"/>
            <person name="Murakumo K"/>
            <person name="Nishida K"/>
            <person name="Terakita A"/>
            <person name="Kuratani S"/>
            <person name="Sato K"/>
            <person name="Hyodo S Kuraku.S."/>
        </authorList>
    </citation>
    <scope>NUCLEOTIDE SEQUENCE [LARGE SCALE GENOMIC DNA]</scope>
</reference>
<dbReference type="Proteomes" id="UP000288216">
    <property type="component" value="Unassembled WGS sequence"/>
</dbReference>
<sequence>MAGRSGSAERARRGRRGARLQTPGQAGDSGLCRGCLSRAAPEAGLGLGLACPLCRRTDSSRPTAAAPLWQPRGRRRKQLQQGRWRQREEAAEQRLQAEPVFRAPLVLSKAGDVREGFENQLRQVLSSVTSIIPVDVSE</sequence>
<name>A0A401Q1I2_SCYTO</name>
<feature type="region of interest" description="Disordered" evidence="1">
    <location>
        <begin position="55"/>
        <end position="95"/>
    </location>
</feature>
<keyword evidence="3" id="KW-1185">Reference proteome</keyword>
<evidence type="ECO:0000256" key="1">
    <source>
        <dbReference type="SAM" id="MobiDB-lite"/>
    </source>
</evidence>
<evidence type="ECO:0000313" key="3">
    <source>
        <dbReference type="Proteomes" id="UP000288216"/>
    </source>
</evidence>
<accession>A0A401Q1I2</accession>
<gene>
    <name evidence="2" type="ORF">scyTo_0019513</name>
</gene>
<organism evidence="2 3">
    <name type="scientific">Scyliorhinus torazame</name>
    <name type="common">Cloudy catshark</name>
    <name type="synonym">Catulus torazame</name>
    <dbReference type="NCBI Taxonomy" id="75743"/>
    <lineage>
        <taxon>Eukaryota</taxon>
        <taxon>Metazoa</taxon>
        <taxon>Chordata</taxon>
        <taxon>Craniata</taxon>
        <taxon>Vertebrata</taxon>
        <taxon>Chondrichthyes</taxon>
        <taxon>Elasmobranchii</taxon>
        <taxon>Galeomorphii</taxon>
        <taxon>Galeoidea</taxon>
        <taxon>Carcharhiniformes</taxon>
        <taxon>Scyliorhinidae</taxon>
        <taxon>Scyliorhinus</taxon>
    </lineage>
</organism>
<proteinExistence type="predicted"/>
<protein>
    <submittedName>
        <fullName evidence="2">Uncharacterized protein</fullName>
    </submittedName>
</protein>
<evidence type="ECO:0000313" key="2">
    <source>
        <dbReference type="EMBL" id="GCB79241.1"/>
    </source>
</evidence>
<dbReference type="EMBL" id="BFAA01014607">
    <property type="protein sequence ID" value="GCB79241.1"/>
    <property type="molecule type" value="Genomic_DNA"/>
</dbReference>